<reference evidence="5 6" key="1">
    <citation type="journal article" date="2012" name="PLoS ONE">
        <title>Evolution of Burkholderia pseudomallei in recurrent melioidosis.</title>
        <authorList>
            <person name="Hayden H.S."/>
            <person name="Lim R."/>
            <person name="Brittnacher M.J."/>
            <person name="Sims E.H."/>
            <person name="Ramage E.R."/>
            <person name="Fong C."/>
            <person name="Wu Z."/>
            <person name="Crist E."/>
            <person name="Chang J."/>
            <person name="Zhou Y."/>
            <person name="Radey M."/>
            <person name="Rohmer L."/>
            <person name="Haugen E."/>
            <person name="Gillett W."/>
            <person name="Wuthiekanun V."/>
            <person name="Peacock S.J."/>
            <person name="Kaul R."/>
            <person name="Miller S.I."/>
            <person name="Manoil C."/>
            <person name="Jacobs M.A."/>
        </authorList>
    </citation>
    <scope>NUCLEOTIDE SEQUENCE [LARGE SCALE GENOMIC DNA]</scope>
    <source>
        <strain evidence="5 6">1026b</strain>
    </source>
</reference>
<dbReference type="PANTHER" id="PTHR35861">
    <property type="match status" value="1"/>
</dbReference>
<dbReference type="Proteomes" id="UP000010087">
    <property type="component" value="Chromosome 1"/>
</dbReference>
<dbReference type="PATRIC" id="fig|884204.3.peg.155"/>
<dbReference type="InterPro" id="IPR020287">
    <property type="entry name" value="Tail_sheath_C"/>
</dbReference>
<evidence type="ECO:0000259" key="2">
    <source>
        <dbReference type="Pfam" id="PF04984"/>
    </source>
</evidence>
<evidence type="ECO:0000256" key="1">
    <source>
        <dbReference type="ARBA" id="ARBA00008005"/>
    </source>
</evidence>
<feature type="domain" description="Tail sheath protein subtilisin-like" evidence="2">
    <location>
        <begin position="108"/>
        <end position="274"/>
    </location>
</feature>
<proteinExistence type="inferred from homology"/>
<dbReference type="InterPro" id="IPR035089">
    <property type="entry name" value="Phage_sheath_subtilisin"/>
</dbReference>
<dbReference type="InterPro" id="IPR052042">
    <property type="entry name" value="Tail_sheath_structural"/>
</dbReference>
<evidence type="ECO:0000259" key="3">
    <source>
        <dbReference type="Pfam" id="PF17482"/>
    </source>
</evidence>
<dbReference type="Pfam" id="PF04984">
    <property type="entry name" value="Phage_sheath_1"/>
    <property type="match status" value="1"/>
</dbReference>
<dbReference type="Pfam" id="PF22671">
    <property type="entry name" value="Gp18_domIII_N"/>
    <property type="match status" value="1"/>
</dbReference>
<feature type="domain" description="Tail sheath protein C-terminal" evidence="3">
    <location>
        <begin position="275"/>
        <end position="377"/>
    </location>
</feature>
<dbReference type="PANTHER" id="PTHR35861:SF1">
    <property type="entry name" value="PHAGE TAIL SHEATH PROTEIN"/>
    <property type="match status" value="1"/>
</dbReference>
<dbReference type="KEGG" id="bpz:BP1026B_I0148"/>
<protein>
    <submittedName>
        <fullName evidence="5">Phage tail sheath monomer</fullName>
    </submittedName>
</protein>
<accession>A0A0H3HIN4</accession>
<organism evidence="5 6">
    <name type="scientific">Burkholderia pseudomallei (strain 1026b)</name>
    <dbReference type="NCBI Taxonomy" id="884204"/>
    <lineage>
        <taxon>Bacteria</taxon>
        <taxon>Pseudomonadati</taxon>
        <taxon>Pseudomonadota</taxon>
        <taxon>Betaproteobacteria</taxon>
        <taxon>Burkholderiales</taxon>
        <taxon>Burkholderiaceae</taxon>
        <taxon>Burkholderia</taxon>
        <taxon>pseudomallei group</taxon>
    </lineage>
</organism>
<gene>
    <name evidence="5" type="ordered locus">BP1026B_I0148</name>
</gene>
<evidence type="ECO:0000313" key="5">
    <source>
        <dbReference type="EMBL" id="AFI64821.1"/>
    </source>
</evidence>
<dbReference type="RefSeq" id="WP_014696808.1">
    <property type="nucleotide sequence ID" value="NC_017831.1"/>
</dbReference>
<feature type="domain" description="Tail sheath protein Gp18-like" evidence="4">
    <location>
        <begin position="28"/>
        <end position="87"/>
    </location>
</feature>
<dbReference type="AlphaFoldDB" id="A0A0H3HIN4"/>
<name>A0A0H3HIN4_BURP2</name>
<dbReference type="EMBL" id="CP002833">
    <property type="protein sequence ID" value="AFI64821.1"/>
    <property type="molecule type" value="Genomic_DNA"/>
</dbReference>
<dbReference type="Pfam" id="PF17482">
    <property type="entry name" value="Phage_sheath_1C"/>
    <property type="match status" value="1"/>
</dbReference>
<dbReference type="InterPro" id="IPR054564">
    <property type="entry name" value="Gp18_domIII_N"/>
</dbReference>
<evidence type="ECO:0000313" key="6">
    <source>
        <dbReference type="Proteomes" id="UP000010087"/>
    </source>
</evidence>
<comment type="similarity">
    <text evidence="1">Belongs to the myoviridae tail sheath protein family.</text>
</comment>
<sequence length="390" mass="41580">MPQDYHHGVRVIEINEGGRPIRSVSTAVLGVVCTAADADASAFPLNTPVLLTNVVAALGKAGKQGTLRRTLDAIGKQTKPLTVVVRVAEGKDADETTSNVIGTVTPDGKYTGIKALLAAQGALGVKPRILAAPGLDTQPVAAALAATAQSLRAMAYVSASGCKTKEEAAAYRKQFGQREIMVIWPDWLGWDDTTNSTAVIPAPAIAAGLRAKIDNDIGWHKTISNVVVNGVSGISADVSWDLQDPATDAGYLNEHEVTTLVNRNGFRFWGERTCSDDPKFAFENYTRTAQVAADSIAEAQMPVVDGPLNPSLARDIVESINGWFRQQVANGYLIGGSAWIDPEPNTADILASGKAYIDYDYTPVPPLENLVLRQRITDRFLADFPARVAG</sequence>
<evidence type="ECO:0000259" key="4">
    <source>
        <dbReference type="Pfam" id="PF22671"/>
    </source>
</evidence>